<organism evidence="1">
    <name type="scientific">Bradyrhizobium quebecense</name>
    <dbReference type="NCBI Taxonomy" id="2748629"/>
    <lineage>
        <taxon>Bacteria</taxon>
        <taxon>Pseudomonadati</taxon>
        <taxon>Pseudomonadota</taxon>
        <taxon>Alphaproteobacteria</taxon>
        <taxon>Hyphomicrobiales</taxon>
        <taxon>Nitrobacteraceae</taxon>
        <taxon>Bradyrhizobium</taxon>
    </lineage>
</organism>
<evidence type="ECO:0000313" key="1">
    <source>
        <dbReference type="EMBL" id="NVL08689.1"/>
    </source>
</evidence>
<dbReference type="Gene3D" id="2.10.10.90">
    <property type="match status" value="1"/>
</dbReference>
<accession>A0A973WPP6</accession>
<gene>
    <name evidence="1" type="ORF">HU230_23590</name>
</gene>
<evidence type="ECO:0008006" key="2">
    <source>
        <dbReference type="Google" id="ProtNLM"/>
    </source>
</evidence>
<reference evidence="1" key="1">
    <citation type="submission" date="2020-06" db="EMBL/GenBank/DDBJ databases">
        <title>Whole Genome Sequence of Bradyrhizobium sp. Strain 66S1MB.</title>
        <authorList>
            <person name="Bromfield E."/>
            <person name="Cloutier S."/>
        </authorList>
    </citation>
    <scope>NUCLEOTIDE SEQUENCE</scope>
    <source>
        <strain evidence="1">66S1MB</strain>
    </source>
</reference>
<sequence>MPDLIYSTGTVSVASSGQVVTGGGGPLWASNVMRFDTLVVDGFGPVTLLDVTDDTHLSIAKWPYANVPAGTAYQILQSSPLRFSGSQTSAEVIRLTGALETDGFFVFVRSDRATPDPSKGDEGQYARQASSGKEWVKESGVWNYQGISKPLGEPAPYDNAHTYGLMDVATLNGSSYIWINDTPGAGHVPPNATYWQVLASKGDTGPTGPLPWLQTAAWATGQNYVVGPPASIVVHPINKNTYQCVVPHLSGNFATDLAAGKWLLIGQSATEATSATALAIGTGTKVFSAVTGFSYQNGVRLRASSNASPTNWMEGVCLYDPVVQVITMTVDKANGVGTYGDWNFNHVGQPGAGDLTSSLNLADLTNKPAAVVNLGIPALLRGLPLAGLKITSTGIASFSVSAGVACDRNQADMISLGAALSKTSAAWNPGNGNGALDTGAIAAGFYHVFIIRNPVGSGNTDILISLSATAPTLPSGYTLCRRIGAVWWSTASSTFSPLLQRGREFWWPGVSLDVNTTIGTTLQTFALASIPPGVQVQAILTVIAWNTAQNTVWWVHETAMVDNAPSYSLGGTGVEASAATSGNMTEVRVWTDTARQVAARSTVANTTLRLVTRGWYDPFE</sequence>
<proteinExistence type="predicted"/>
<dbReference type="RefSeq" id="WP_176532170.1">
    <property type="nucleotide sequence ID" value="NZ_CP088022.1"/>
</dbReference>
<dbReference type="AlphaFoldDB" id="A0A973WPP6"/>
<dbReference type="EMBL" id="JABWSX010000001">
    <property type="protein sequence ID" value="NVL08689.1"/>
    <property type="molecule type" value="Genomic_DNA"/>
</dbReference>
<name>A0A973WPP6_9BRAD</name>
<protein>
    <recommendedName>
        <fullName evidence="2">Chitin-binding type-3 domain-containing protein</fullName>
    </recommendedName>
</protein>
<comment type="caution">
    <text evidence="1">The sequence shown here is derived from an EMBL/GenBank/DDBJ whole genome shotgun (WGS) entry which is preliminary data.</text>
</comment>